<comment type="caution">
    <text evidence="3">The sequence shown here is derived from an EMBL/GenBank/DDBJ whole genome shotgun (WGS) entry which is preliminary data.</text>
</comment>
<accession>A0A835C7K3</accession>
<feature type="region of interest" description="Disordered" evidence="1">
    <location>
        <begin position="305"/>
        <end position="351"/>
    </location>
</feature>
<feature type="compositionally biased region" description="Polar residues" evidence="1">
    <location>
        <begin position="377"/>
        <end position="408"/>
    </location>
</feature>
<keyword evidence="2" id="KW-0812">Transmembrane</keyword>
<reference evidence="3" key="1">
    <citation type="submission" date="2020-07" db="EMBL/GenBank/DDBJ databases">
        <title>Genome sequence and genetic diversity analysis of an under-domesticated orphan crop, white fonio (Digitaria exilis).</title>
        <authorList>
            <person name="Bennetzen J.L."/>
            <person name="Chen S."/>
            <person name="Ma X."/>
            <person name="Wang X."/>
            <person name="Yssel A.E.J."/>
            <person name="Chaluvadi S.R."/>
            <person name="Johnson M."/>
            <person name="Gangashetty P."/>
            <person name="Hamidou F."/>
            <person name="Sanogo M.D."/>
            <person name="Zwaenepoel A."/>
            <person name="Wallace J."/>
            <person name="Van De Peer Y."/>
            <person name="Van Deynze A."/>
        </authorList>
    </citation>
    <scope>NUCLEOTIDE SEQUENCE</scope>
    <source>
        <tissue evidence="3">Leaves</tissue>
    </source>
</reference>
<gene>
    <name evidence="3" type="ORF">HU200_022602</name>
</gene>
<dbReference type="InterPro" id="IPR052650">
    <property type="entry name" value="Zinc_finger_CCCH"/>
</dbReference>
<feature type="region of interest" description="Disordered" evidence="1">
    <location>
        <begin position="368"/>
        <end position="423"/>
    </location>
</feature>
<evidence type="ECO:0000256" key="1">
    <source>
        <dbReference type="SAM" id="MobiDB-lite"/>
    </source>
</evidence>
<evidence type="ECO:0000313" key="4">
    <source>
        <dbReference type="Proteomes" id="UP000636709"/>
    </source>
</evidence>
<keyword evidence="2" id="KW-1133">Transmembrane helix</keyword>
<name>A0A835C7K3_9POAL</name>
<protein>
    <submittedName>
        <fullName evidence="3">Uncharacterized protein</fullName>
    </submittedName>
</protein>
<proteinExistence type="predicted"/>
<dbReference type="Proteomes" id="UP000636709">
    <property type="component" value="Unassembled WGS sequence"/>
</dbReference>
<keyword evidence="2" id="KW-0472">Membrane</keyword>
<keyword evidence="4" id="KW-1185">Reference proteome</keyword>
<dbReference type="EMBL" id="JACEFO010001675">
    <property type="protein sequence ID" value="KAF8722289.1"/>
    <property type="molecule type" value="Genomic_DNA"/>
</dbReference>
<evidence type="ECO:0000256" key="2">
    <source>
        <dbReference type="SAM" id="Phobius"/>
    </source>
</evidence>
<dbReference type="OrthoDB" id="1935339at2759"/>
<feature type="region of interest" description="Disordered" evidence="1">
    <location>
        <begin position="202"/>
        <end position="223"/>
    </location>
</feature>
<organism evidence="3 4">
    <name type="scientific">Digitaria exilis</name>
    <dbReference type="NCBI Taxonomy" id="1010633"/>
    <lineage>
        <taxon>Eukaryota</taxon>
        <taxon>Viridiplantae</taxon>
        <taxon>Streptophyta</taxon>
        <taxon>Embryophyta</taxon>
        <taxon>Tracheophyta</taxon>
        <taxon>Spermatophyta</taxon>
        <taxon>Magnoliopsida</taxon>
        <taxon>Liliopsida</taxon>
        <taxon>Poales</taxon>
        <taxon>Poaceae</taxon>
        <taxon>PACMAD clade</taxon>
        <taxon>Panicoideae</taxon>
        <taxon>Panicodae</taxon>
        <taxon>Paniceae</taxon>
        <taxon>Anthephorinae</taxon>
        <taxon>Digitaria</taxon>
    </lineage>
</organism>
<evidence type="ECO:0000313" key="3">
    <source>
        <dbReference type="EMBL" id="KAF8722289.1"/>
    </source>
</evidence>
<dbReference type="PANTHER" id="PTHR36886">
    <property type="entry name" value="PROTEIN FRIGIDA-ESSENTIAL 1"/>
    <property type="match status" value="1"/>
</dbReference>
<feature type="transmembrane region" description="Helical" evidence="2">
    <location>
        <begin position="1004"/>
        <end position="1027"/>
    </location>
</feature>
<sequence>MSSNRLLVSSVHGQTLGQASRGFSCTEKYDWHNLTLCQSEQAITEQPDHDATLHYPLNIHTREYTASHGQGHSSEIHGSGNGLSGPYCLTSCSYGRCHGKDRGCLGNPSKQASRSISPGRDPFLSHRSRSPSFNHVPRRAKGADRQICQAGSCRKKFSANQGCNSQNRHYDDDRYLPTRLDFMDGHFSEVDAERRRSYMRNFHSSSEQKGNAWKDPASSHGRLCQRHELSRAHPKRLHNEFRSHHHEQLELSPSADFRESLDGRRNFRSAYNGKMAKRKFVEQGFHENTYDGACTSKCRNIGQKRKADHLGGKKARKNMADEEKPENLCWPSEKDQQEQVETDRKRNDSLEGSAEITKFVCQNGGKGNCDPKKNATAPDSSCPTKCDENSNSAKCSKTIASSNTQGLSEGSADMDLESDKQSDVDGCTERGILQHLPVTHTGRNVQLKESHNLSQSEALRQDCLNLWKARQLRKATAAKADRIVKSNQQQTGQISKVYTGRRVRDGRPAAFATSESDNEDDSALVCSDQLSSATSSDGIQKCGEGKANQKLEKSLKFSSNSKYNVTAEKELECSLKLPLEANPFELAQLKEKEKNLNSRKLWTDHPDAKVHSGLNYCCDTSKVDQVAVPHCDSRVRNNISQQEIHNAYRRKEILGGHGAKWPEQSTGLYTDPTLPDQEPIARCSMDGNSMVNELKTPEHLSGNTPMYGSVLDRGAANMYQKKPVNMSSESYCRDLKKWLGGNDHTDNQQGAVDHNLLRKEQVCSLLADSENELNENDTKACEPQALRVDCTSARWVTTEDCNSNVTHSVSAKRSDLIRCSSIPDLNCSPVMVSVEDFVASKEPVCQVTAGGFISQNVTKSLSASLTGAIVKEEQYEKVFEEQCKPAEANQITKEVCKKEGTSEVATQLEISESNTGPPHPQRSAVEENGASMDAFRCALCEFVKNFIKPLWDKGLLSREVHKIVVKKAVEKVADAWASNAPSTELAISRIVSDEAKNIEKLVQVGLLILVLFTINNAIVGSTVTNWLM</sequence>
<feature type="compositionally biased region" description="Basic residues" evidence="1">
    <location>
        <begin position="305"/>
        <end position="317"/>
    </location>
</feature>
<dbReference type="PANTHER" id="PTHR36886:SF9">
    <property type="match status" value="1"/>
</dbReference>
<feature type="region of interest" description="Disordered" evidence="1">
    <location>
        <begin position="107"/>
        <end position="141"/>
    </location>
</feature>
<feature type="compositionally biased region" description="Basic and acidic residues" evidence="1">
    <location>
        <begin position="318"/>
        <end position="349"/>
    </location>
</feature>
<dbReference type="AlphaFoldDB" id="A0A835C7K3"/>